<comment type="caution">
    <text evidence="1">The sequence shown here is derived from an EMBL/GenBank/DDBJ whole genome shotgun (WGS) entry which is preliminary data.</text>
</comment>
<organism evidence="1 2">
    <name type="scientific">Pseudomonas schmalbachii</name>
    <dbReference type="NCBI Taxonomy" id="2816993"/>
    <lineage>
        <taxon>Bacteria</taxon>
        <taxon>Pseudomonadati</taxon>
        <taxon>Pseudomonadota</taxon>
        <taxon>Gammaproteobacteria</taxon>
        <taxon>Pseudomonadales</taxon>
        <taxon>Pseudomonadaceae</taxon>
        <taxon>Pseudomonas</taxon>
    </lineage>
</organism>
<accession>A0ABS3TMH1</accession>
<reference evidence="1 2" key="1">
    <citation type="submission" date="2020-12" db="EMBL/GenBank/DDBJ databases">
        <title>Pseudomonas schmalbachii sp. nov. isolated from millipede gut.</title>
        <authorList>
            <person name="Shelomi M."/>
        </authorList>
    </citation>
    <scope>NUCLEOTIDE SEQUENCE [LARGE SCALE GENOMIC DNA]</scope>
    <source>
        <strain evidence="1 2">Milli4</strain>
    </source>
</reference>
<sequence>MPVIDAGLMALRHFIAVHANCNVAKSSFKFLAEIQPIHPPKQIFICWAERFIATCNCEMQIMALRLQWPMDYRTDSFSGCFRPDPAFGGRENFLRHAAAGGRAVVISLLFVWTFSRSAACRTEAIGEEKAAGDPP</sequence>
<proteinExistence type="predicted"/>
<dbReference type="EMBL" id="JAELYA010000002">
    <property type="protein sequence ID" value="MBO3274847.1"/>
    <property type="molecule type" value="Genomic_DNA"/>
</dbReference>
<protein>
    <submittedName>
        <fullName evidence="1">Uncharacterized protein</fullName>
    </submittedName>
</protein>
<gene>
    <name evidence="1" type="ORF">JFY56_06400</name>
</gene>
<keyword evidence="2" id="KW-1185">Reference proteome</keyword>
<dbReference type="Proteomes" id="UP000669060">
    <property type="component" value="Unassembled WGS sequence"/>
</dbReference>
<dbReference type="RefSeq" id="WP_208312696.1">
    <property type="nucleotide sequence ID" value="NZ_JAELYA010000002.1"/>
</dbReference>
<name>A0ABS3TMH1_9PSED</name>
<evidence type="ECO:0000313" key="1">
    <source>
        <dbReference type="EMBL" id="MBO3274847.1"/>
    </source>
</evidence>
<evidence type="ECO:0000313" key="2">
    <source>
        <dbReference type="Proteomes" id="UP000669060"/>
    </source>
</evidence>